<dbReference type="Proteomes" id="UP000223913">
    <property type="component" value="Unassembled WGS sequence"/>
</dbReference>
<feature type="domain" description="Clp ATPase C-terminal" evidence="5">
    <location>
        <begin position="687"/>
        <end position="778"/>
    </location>
</feature>
<keyword evidence="7" id="KW-1185">Reference proteome</keyword>
<dbReference type="Gene3D" id="1.10.8.60">
    <property type="match status" value="1"/>
</dbReference>
<dbReference type="GO" id="GO:0005524">
    <property type="term" value="F:ATP binding"/>
    <property type="evidence" value="ECO:0007669"/>
    <property type="project" value="UniProtKB-KW"/>
</dbReference>
<evidence type="ECO:0000313" key="6">
    <source>
        <dbReference type="EMBL" id="PHN07709.1"/>
    </source>
</evidence>
<protein>
    <submittedName>
        <fullName evidence="6">Molecular chaperone</fullName>
    </submittedName>
</protein>
<dbReference type="Pfam" id="PF07724">
    <property type="entry name" value="AAA_2"/>
    <property type="match status" value="1"/>
</dbReference>
<dbReference type="OrthoDB" id="1488635at2"/>
<evidence type="ECO:0000256" key="2">
    <source>
        <dbReference type="ARBA" id="ARBA00022840"/>
    </source>
</evidence>
<dbReference type="InterPro" id="IPR003593">
    <property type="entry name" value="AAA+_ATPase"/>
</dbReference>
<reference evidence="6 7" key="1">
    <citation type="submission" date="2017-10" db="EMBL/GenBank/DDBJ databases">
        <title>The draft genome sequence of Lewinella nigricans NBRC 102662.</title>
        <authorList>
            <person name="Wang K."/>
        </authorList>
    </citation>
    <scope>NUCLEOTIDE SEQUENCE [LARGE SCALE GENOMIC DNA]</scope>
    <source>
        <strain evidence="6 7">NBRC 102662</strain>
    </source>
</reference>
<feature type="domain" description="AAA+ ATPase" evidence="4">
    <location>
        <begin position="243"/>
        <end position="390"/>
    </location>
</feature>
<evidence type="ECO:0000256" key="1">
    <source>
        <dbReference type="ARBA" id="ARBA00022741"/>
    </source>
</evidence>
<evidence type="ECO:0000313" key="7">
    <source>
        <dbReference type="Proteomes" id="UP000223913"/>
    </source>
</evidence>
<dbReference type="PANTHER" id="PTHR11638">
    <property type="entry name" value="ATP-DEPENDENT CLP PROTEASE"/>
    <property type="match status" value="1"/>
</dbReference>
<organism evidence="6 7">
    <name type="scientific">Flavilitoribacter nigricans (strain ATCC 23147 / DSM 23189 / NBRC 102662 / NCIMB 1420 / SS-2)</name>
    <name type="common">Lewinella nigricans</name>
    <dbReference type="NCBI Taxonomy" id="1122177"/>
    <lineage>
        <taxon>Bacteria</taxon>
        <taxon>Pseudomonadati</taxon>
        <taxon>Bacteroidota</taxon>
        <taxon>Saprospiria</taxon>
        <taxon>Saprospirales</taxon>
        <taxon>Lewinellaceae</taxon>
        <taxon>Flavilitoribacter</taxon>
    </lineage>
</organism>
<comment type="caution">
    <text evidence="6">The sequence shown here is derived from an EMBL/GenBank/DDBJ whole genome shotgun (WGS) entry which is preliminary data.</text>
</comment>
<evidence type="ECO:0000256" key="3">
    <source>
        <dbReference type="ARBA" id="ARBA00023186"/>
    </source>
</evidence>
<keyword evidence="1" id="KW-0547">Nucleotide-binding</keyword>
<keyword evidence="2" id="KW-0067">ATP-binding</keyword>
<dbReference type="InterPro" id="IPR050130">
    <property type="entry name" value="ClpA_ClpB"/>
</dbReference>
<dbReference type="SMART" id="SM00382">
    <property type="entry name" value="AAA"/>
    <property type="match status" value="2"/>
</dbReference>
<feature type="domain" description="AAA+ ATPase" evidence="4">
    <location>
        <begin position="523"/>
        <end position="656"/>
    </location>
</feature>
<sequence length="1090" mass="126746">MTFIKLKVPTLVQDIKVEGKSQYYLRPVFIAHPISTNLRYELAVAQYQKELKHFFKGFSVDRSNAQDLLWFTFDPDLETHRFHFEFSLGKEYIKGPFLCVIFEWQNYLFGCLPGFDHFMYVLGDLSMRLTEQRNRTEEVVRFLLREYQEEDSEFDPINYYAGRRDFVTTVEVGIHINEKQLKFERDTQNWFFSNLQESEDFNGAIELERVGQDLNSRYPNELDRAFFQDELVDRLYQLIFRRSNTSLAIIGPEGVGKTAVIEEVIWRYLEGYYHELPGESMQHVWQIDPNRIISGMSVVGMWQKRFEAIIQHLRYPDGRDQSDKMLVNNPVSLLRIGKSASNNMSLSDVLKSYIDKRQLQLILLATPEEWKVIQDKDRRFSDLFQVVRMAEPSPETTAKIVLRKRRRLELENSVEISIQAIQQLMYIQRNFLQRQALPGSVLNLMQRLATKYRFRTVDADEVREEFRAYSGLRDFLFDSSLKFNTSEVKNLLAQELVGQEKAVQALSDIINLLKAKLNDPNRPASSFLFIGPTGVGKTQAAKVLCRHLSGDEHQLLRFDMNEYIDELAVYRLIGDENNPEGQLTGKVRYQPFGVLLLDEIEKAHPSVHDLLLQVLDDGRLTDSLGQTVDFTNTIIIMTSNVGAEDKDRQLGFRANEQDDSVYLKAVQQHFRPEFINRINKIVVFNPLGLEDILRIARLQIKELLKRDGFVRRTTILNISQDALAWVARRGYDAKMGGRALKRQIEKDLTTLSAEQLISTKTDTPIIFEILLRDDKLYPRILPLDFLTPISGTWLPEMPAQDTGRRFFRKLLNVVTQLENRVNQMDGDSYIPGTSSAVDWQYYDFKEKIAQAKEDLQTKLLTFSEHYFPGLPAIPLRLRSGSLIPRKDWSRGVREYYRDRIFQEEGLKQIGETHQYQQDLFDSLETEFIRYYLNVGILRLVADGFFQGRREQVKIHLESCITGLGRNEVQFLLELYANFLDHLDIHYTLDKKQQFLQAEGYNISQLLRGEQGLQLFYTAHQNPVPIRLSLEVNGQASGEAGTFKVIRLFDSQQIMTDLRSGFTNAVNINPEEFKILVFAGLPKAIREYLFD</sequence>
<dbReference type="PRINTS" id="PR00300">
    <property type="entry name" value="CLPPROTEASEA"/>
</dbReference>
<keyword evidence="3" id="KW-0143">Chaperone</keyword>
<dbReference type="GO" id="GO:0034605">
    <property type="term" value="P:cellular response to heat"/>
    <property type="evidence" value="ECO:0007669"/>
    <property type="project" value="TreeGrafter"/>
</dbReference>
<dbReference type="PANTHER" id="PTHR11638:SF175">
    <property type="entry name" value="ATP-DEPENDENT CLP PROTEASE, ATP-BINDING SUBUNIT CLPC"/>
    <property type="match status" value="1"/>
</dbReference>
<evidence type="ECO:0000259" key="4">
    <source>
        <dbReference type="SMART" id="SM00382"/>
    </source>
</evidence>
<dbReference type="CDD" id="cd19499">
    <property type="entry name" value="RecA-like_ClpB_Hsp104-like"/>
    <property type="match status" value="1"/>
</dbReference>
<name>A0A2D0NHR4_FLAN2</name>
<dbReference type="GO" id="GO:0016887">
    <property type="term" value="F:ATP hydrolysis activity"/>
    <property type="evidence" value="ECO:0007669"/>
    <property type="project" value="InterPro"/>
</dbReference>
<dbReference type="RefSeq" id="WP_099149155.1">
    <property type="nucleotide sequence ID" value="NZ_PDUD01000009.1"/>
</dbReference>
<dbReference type="GO" id="GO:0005737">
    <property type="term" value="C:cytoplasm"/>
    <property type="evidence" value="ECO:0007669"/>
    <property type="project" value="TreeGrafter"/>
</dbReference>
<proteinExistence type="predicted"/>
<dbReference type="InterPro" id="IPR001270">
    <property type="entry name" value="ClpA/B"/>
</dbReference>
<dbReference type="SUPFAM" id="SSF52540">
    <property type="entry name" value="P-loop containing nucleoside triphosphate hydrolases"/>
    <property type="match status" value="2"/>
</dbReference>
<dbReference type="Pfam" id="PF10431">
    <property type="entry name" value="ClpB_D2-small"/>
    <property type="match status" value="1"/>
</dbReference>
<evidence type="ECO:0000259" key="5">
    <source>
        <dbReference type="SMART" id="SM01086"/>
    </source>
</evidence>
<gene>
    <name evidence="6" type="ORF">CRP01_06305</name>
</gene>
<dbReference type="InterPro" id="IPR003959">
    <property type="entry name" value="ATPase_AAA_core"/>
</dbReference>
<accession>A0A2D0NHR4</accession>
<dbReference type="InterPro" id="IPR027417">
    <property type="entry name" value="P-loop_NTPase"/>
</dbReference>
<dbReference type="AlphaFoldDB" id="A0A2D0NHR4"/>
<dbReference type="Gene3D" id="3.40.50.300">
    <property type="entry name" value="P-loop containing nucleotide triphosphate hydrolases"/>
    <property type="match status" value="2"/>
</dbReference>
<dbReference type="SMART" id="SM01086">
    <property type="entry name" value="ClpB_D2-small"/>
    <property type="match status" value="1"/>
</dbReference>
<dbReference type="EMBL" id="PDUD01000009">
    <property type="protein sequence ID" value="PHN07709.1"/>
    <property type="molecule type" value="Genomic_DNA"/>
</dbReference>
<dbReference type="InterPro" id="IPR019489">
    <property type="entry name" value="Clp_ATPase_C"/>
</dbReference>